<dbReference type="EMBL" id="BAAAIE010000018">
    <property type="protein sequence ID" value="GAA0979155.1"/>
    <property type="molecule type" value="Genomic_DNA"/>
</dbReference>
<comment type="caution">
    <text evidence="1">The sequence shown here is derived from an EMBL/GenBank/DDBJ whole genome shotgun (WGS) entry which is preliminary data.</text>
</comment>
<evidence type="ECO:0000313" key="1">
    <source>
        <dbReference type="EMBL" id="GAA0979155.1"/>
    </source>
</evidence>
<reference evidence="2" key="1">
    <citation type="journal article" date="2019" name="Int. J. Syst. Evol. Microbiol.">
        <title>The Global Catalogue of Microorganisms (GCM) 10K type strain sequencing project: providing services to taxonomists for standard genome sequencing and annotation.</title>
        <authorList>
            <consortium name="The Broad Institute Genomics Platform"/>
            <consortium name="The Broad Institute Genome Sequencing Center for Infectious Disease"/>
            <person name="Wu L."/>
            <person name="Ma J."/>
        </authorList>
    </citation>
    <scope>NUCLEOTIDE SEQUENCE [LARGE SCALE GENOMIC DNA]</scope>
    <source>
        <strain evidence="2">JCM 11445</strain>
    </source>
</reference>
<keyword evidence="2" id="KW-1185">Reference proteome</keyword>
<gene>
    <name evidence="1" type="ORF">GCM10009576_034090</name>
</gene>
<protein>
    <submittedName>
        <fullName evidence="1">Uncharacterized protein</fullName>
    </submittedName>
</protein>
<evidence type="ECO:0000313" key="2">
    <source>
        <dbReference type="Proteomes" id="UP001500033"/>
    </source>
</evidence>
<organism evidence="1 2">
    <name type="scientific">Streptomyces rhizosphaericus</name>
    <dbReference type="NCBI Taxonomy" id="114699"/>
    <lineage>
        <taxon>Bacteria</taxon>
        <taxon>Bacillati</taxon>
        <taxon>Actinomycetota</taxon>
        <taxon>Actinomycetes</taxon>
        <taxon>Kitasatosporales</taxon>
        <taxon>Streptomycetaceae</taxon>
        <taxon>Streptomyces</taxon>
        <taxon>Streptomyces violaceusniger group</taxon>
    </lineage>
</organism>
<name>A0ABP4CU44_9ACTN</name>
<dbReference type="Proteomes" id="UP001500033">
    <property type="component" value="Unassembled WGS sequence"/>
</dbReference>
<proteinExistence type="predicted"/>
<accession>A0ABP4CU44</accession>
<sequence length="61" mass="6357">MVRYASGMVGAAVSQRSYGARGFRGRRTRLADGSAQASVRRNGSVCPTGGIMLLRVGILSA</sequence>